<sequence length="441" mass="50828">ENLTLLVKANKIRTFILTSNPYLTSFDEAKFNSMSILLHFAIIDGRMEESTLKTLILTFKYLREWWRRDIVDNGDVATTSTSSILHIRDCNKLSCMPLFPNLYQLYLTNASWKPSQQTMAMTMNTVEASLLPSSSSSSSSPLCGLHWLNRLTLENIQDIESLPELLLQNLISLERLDIRECPRLTSLSRILQYLPSLKSLTIARCELVDQFSDDTECHLPTSTCLQTLVFTGISKLESLPAYLQHVTTLQTLKVYECPSFLTLPEWIGNLTSLRMILIEDSPNLTSLPEGMRRLTSLQMLRILDCPQLEQRCKEENGEDWYKIAHGCIVPTIQGIDALVILISTVLKMKLDFDPRKEMQLPTSKRTVVDNEVEFRLSKHALATRFTWLNNANKIVRKEKKMKKKKRQVTRLPQNQKLFLEFQLDTNYKNLIKFLIIHILLT</sequence>
<evidence type="ECO:0000256" key="1">
    <source>
        <dbReference type="ARBA" id="ARBA00022821"/>
    </source>
</evidence>
<reference evidence="2" key="1">
    <citation type="submission" date="2017-12" db="EMBL/GenBank/DDBJ databases">
        <authorList>
            <person name="Barbosa P."/>
            <person name="Usie A."/>
            <person name="Ramos A.M."/>
        </authorList>
    </citation>
    <scope>NUCLEOTIDE SEQUENCE</scope>
    <source>
        <strain evidence="2">HL8</strain>
        <tissue evidence="2">Leaves</tissue>
    </source>
</reference>
<reference evidence="2" key="2">
    <citation type="journal article" date="2018" name="Sci. Data">
        <title>The draft genome sequence of cork oak.</title>
        <authorList>
            <person name="Ramos A.M."/>
            <person name="Usie A."/>
            <person name="Barbosa P."/>
            <person name="Barros P.M."/>
            <person name="Capote T."/>
            <person name="Chaves I."/>
            <person name="Simoes F."/>
            <person name="Abreu I."/>
            <person name="Carrasquinho I."/>
            <person name="Faro C."/>
            <person name="Guimaraes J.B."/>
            <person name="Mendonca D."/>
            <person name="Nobrega F."/>
            <person name="Rodrigues L."/>
            <person name="Saibo N.J.M."/>
            <person name="Varela M.C."/>
            <person name="Egas C."/>
            <person name="Matos J."/>
            <person name="Miguel C.M."/>
            <person name="Oliveira M.M."/>
            <person name="Ricardo C.P."/>
            <person name="Goncalves S."/>
        </authorList>
    </citation>
    <scope>NUCLEOTIDE SEQUENCE [LARGE SCALE GENOMIC DNA]</scope>
    <source>
        <strain evidence="2">HL8</strain>
    </source>
</reference>
<dbReference type="SUPFAM" id="SSF52058">
    <property type="entry name" value="L domain-like"/>
    <property type="match status" value="1"/>
</dbReference>
<comment type="caution">
    <text evidence="2">The sequence shown here is derived from an EMBL/GenBank/DDBJ whole genome shotgun (WGS) entry which is preliminary data.</text>
</comment>
<dbReference type="Gene3D" id="3.80.10.10">
    <property type="entry name" value="Ribonuclease Inhibitor"/>
    <property type="match status" value="2"/>
</dbReference>
<keyword evidence="1" id="KW-0611">Plant defense</keyword>
<dbReference type="PANTHER" id="PTHR36766:SF48">
    <property type="entry name" value="DISEASE RESISTANCE PROTEIN RGA3"/>
    <property type="match status" value="1"/>
</dbReference>
<dbReference type="EMBL" id="PKMF04000001">
    <property type="protein sequence ID" value="KAK7861498.1"/>
    <property type="molecule type" value="Genomic_DNA"/>
</dbReference>
<feature type="non-terminal residue" evidence="2">
    <location>
        <position position="1"/>
    </location>
</feature>
<reference evidence="2" key="3">
    <citation type="submission" date="2023-07" db="EMBL/GenBank/DDBJ databases">
        <title>An improved reference 1 genome and first organelle genomes of Quercus suber.</title>
        <authorList>
            <consortium name="Genosuber Consortium"/>
            <person name="Usie A."/>
            <person name="Serra O."/>
            <person name="Barros P."/>
        </authorList>
    </citation>
    <scope>NUCLEOTIDE SEQUENCE</scope>
    <source>
        <strain evidence="2">HL8</strain>
        <tissue evidence="2">Leaves</tissue>
    </source>
</reference>
<organism evidence="2">
    <name type="scientific">Quercus suber</name>
    <name type="common">Cork oak</name>
    <dbReference type="NCBI Taxonomy" id="58331"/>
    <lineage>
        <taxon>Eukaryota</taxon>
        <taxon>Viridiplantae</taxon>
        <taxon>Streptophyta</taxon>
        <taxon>Embryophyta</taxon>
        <taxon>Tracheophyta</taxon>
        <taxon>Spermatophyta</taxon>
        <taxon>Magnoliopsida</taxon>
        <taxon>eudicotyledons</taxon>
        <taxon>Gunneridae</taxon>
        <taxon>Pentapetalae</taxon>
        <taxon>rosids</taxon>
        <taxon>fabids</taxon>
        <taxon>Fagales</taxon>
        <taxon>Fagaceae</taxon>
        <taxon>Quercus</taxon>
    </lineage>
</organism>
<protein>
    <submittedName>
        <fullName evidence="2">Disease resistance protein rga2</fullName>
    </submittedName>
</protein>
<gene>
    <name evidence="2" type="primary">RGA2_0</name>
    <name evidence="2" type="ORF">CFP56_000220</name>
</gene>
<name>A0AAW0MC79_QUESU</name>
<proteinExistence type="predicted"/>
<dbReference type="AlphaFoldDB" id="A0AAW0MC79"/>
<dbReference type="InterPro" id="IPR032675">
    <property type="entry name" value="LRR_dom_sf"/>
</dbReference>
<accession>A0AAW0MC79</accession>
<dbReference type="GO" id="GO:0006952">
    <property type="term" value="P:defense response"/>
    <property type="evidence" value="ECO:0007669"/>
    <property type="project" value="UniProtKB-KW"/>
</dbReference>
<evidence type="ECO:0000313" key="2">
    <source>
        <dbReference type="EMBL" id="KAK7861498.1"/>
    </source>
</evidence>
<dbReference type="PANTHER" id="PTHR36766">
    <property type="entry name" value="PLANT BROAD-SPECTRUM MILDEW RESISTANCE PROTEIN RPW8"/>
    <property type="match status" value="1"/>
</dbReference>